<evidence type="ECO:0000256" key="2">
    <source>
        <dbReference type="ARBA" id="ARBA00023163"/>
    </source>
</evidence>
<dbReference type="InterPro" id="IPR036390">
    <property type="entry name" value="WH_DNA-bd_sf"/>
</dbReference>
<evidence type="ECO:0000313" key="4">
    <source>
        <dbReference type="EMBL" id="EAV45989.1"/>
    </source>
</evidence>
<dbReference type="Pfam" id="PF13280">
    <property type="entry name" value="WYL"/>
    <property type="match status" value="1"/>
</dbReference>
<dbReference type="InterPro" id="IPR036388">
    <property type="entry name" value="WH-like_DNA-bd_sf"/>
</dbReference>
<dbReference type="PROSITE" id="PS52050">
    <property type="entry name" value="WYL"/>
    <property type="match status" value="1"/>
</dbReference>
<evidence type="ECO:0000259" key="3">
    <source>
        <dbReference type="PROSITE" id="PS51000"/>
    </source>
</evidence>
<proteinExistence type="predicted"/>
<accession>A0NLP4</accession>
<dbReference type="PANTHER" id="PTHR34580">
    <property type="match status" value="1"/>
</dbReference>
<dbReference type="Pfam" id="PF08279">
    <property type="entry name" value="HTH_11"/>
    <property type="match status" value="1"/>
</dbReference>
<organism evidence="4 5">
    <name type="scientific">Roseibium aggregatum (strain ATCC 25650 / DSM 13394 / JCM 20685 / NBRC 16684 / NCIMB 2208 / IAM 12614 / B1)</name>
    <name type="common">Stappia aggregata</name>
    <dbReference type="NCBI Taxonomy" id="384765"/>
    <lineage>
        <taxon>Bacteria</taxon>
        <taxon>Pseudomonadati</taxon>
        <taxon>Pseudomonadota</taxon>
        <taxon>Alphaproteobacteria</taxon>
        <taxon>Hyphomicrobiales</taxon>
        <taxon>Stappiaceae</taxon>
        <taxon>Roseibium</taxon>
    </lineage>
</organism>
<dbReference type="PROSITE" id="PS51000">
    <property type="entry name" value="HTH_DEOR_2"/>
    <property type="match status" value="1"/>
</dbReference>
<keyword evidence="2" id="KW-0804">Transcription</keyword>
<dbReference type="eggNOG" id="COG2378">
    <property type="taxonomic scope" value="Bacteria"/>
</dbReference>
<dbReference type="InterPro" id="IPR013196">
    <property type="entry name" value="HTH_11"/>
</dbReference>
<evidence type="ECO:0000313" key="5">
    <source>
        <dbReference type="Proteomes" id="UP000004848"/>
    </source>
</evidence>
<dbReference type="Gene3D" id="1.10.10.10">
    <property type="entry name" value="Winged helix-like DNA-binding domain superfamily/Winged helix DNA-binding domain"/>
    <property type="match status" value="1"/>
</dbReference>
<dbReference type="InterPro" id="IPR051534">
    <property type="entry name" value="CBASS_pafABC_assoc_protein"/>
</dbReference>
<dbReference type="Proteomes" id="UP000004848">
    <property type="component" value="Unassembled WGS sequence"/>
</dbReference>
<feature type="domain" description="HTH deoR-type" evidence="3">
    <location>
        <begin position="12"/>
        <end position="67"/>
    </location>
</feature>
<sequence>MLASQGAGIMRRADRLFQIVQYLRGGRLVRARQLSEWLEVSERTIYRDVADLQASGVPIEGAAGVGYIMRDGYELPPLMFTRDEIVALLAGARLIRAWGGAAMARAAEEAMIKIDAVLPEKTRVRQNEVEIHAFAPEMTPQIRAHIDFLEAAADGRKRLSIAYNDSKGTSTNRAIRPLGLWFWGKVWTLVAWCELRQDFRMFRLDRISEMREMGDRFDPEPGKTLKDFYRAMEQDNQGNSAG</sequence>
<comment type="caution">
    <text evidence="4">The sequence shown here is derived from an EMBL/GenBank/DDBJ whole genome shotgun (WGS) entry which is preliminary data.</text>
</comment>
<dbReference type="InterPro" id="IPR001034">
    <property type="entry name" value="DeoR_HTH"/>
</dbReference>
<dbReference type="InterPro" id="IPR026881">
    <property type="entry name" value="WYL_dom"/>
</dbReference>
<reference evidence="4 5" key="1">
    <citation type="submission" date="2006-05" db="EMBL/GenBank/DDBJ databases">
        <authorList>
            <person name="King G."/>
            <person name="Ferriera S."/>
            <person name="Johnson J."/>
            <person name="Kravitz S."/>
            <person name="Beeson K."/>
            <person name="Sutton G."/>
            <person name="Rogers Y.-H."/>
            <person name="Friedman R."/>
            <person name="Frazier M."/>
            <person name="Venter J.C."/>
        </authorList>
    </citation>
    <scope>NUCLEOTIDE SEQUENCE [LARGE SCALE GENOMIC DNA]</scope>
    <source>
        <strain evidence="5">ATCC 25650 / DSM 13394 / JCM 20685 / NBRC 16684 / NCIMB 2208 / IAM 12614 / B1</strain>
    </source>
</reference>
<name>A0NLP4_ROSAI</name>
<evidence type="ECO:0000256" key="1">
    <source>
        <dbReference type="ARBA" id="ARBA00023015"/>
    </source>
</evidence>
<protein>
    <submittedName>
        <fullName evidence="4">Transcriptional regulator(Repressor protein)</fullName>
    </submittedName>
</protein>
<dbReference type="GO" id="GO:0003700">
    <property type="term" value="F:DNA-binding transcription factor activity"/>
    <property type="evidence" value="ECO:0007669"/>
    <property type="project" value="InterPro"/>
</dbReference>
<dbReference type="EMBL" id="AAUW01000001">
    <property type="protein sequence ID" value="EAV45989.1"/>
    <property type="molecule type" value="Genomic_DNA"/>
</dbReference>
<dbReference type="PANTHER" id="PTHR34580:SF3">
    <property type="entry name" value="PROTEIN PAFB"/>
    <property type="match status" value="1"/>
</dbReference>
<keyword evidence="1" id="KW-0805">Transcription regulation</keyword>
<dbReference type="AlphaFoldDB" id="A0NLP4"/>
<gene>
    <name evidence="4" type="ORF">SIAM614_09183</name>
</gene>
<dbReference type="SUPFAM" id="SSF46785">
    <property type="entry name" value="Winged helix' DNA-binding domain"/>
    <property type="match status" value="1"/>
</dbReference>